<feature type="transmembrane region" description="Helical" evidence="1">
    <location>
        <begin position="77"/>
        <end position="98"/>
    </location>
</feature>
<keyword evidence="1" id="KW-1133">Transmembrane helix</keyword>
<proteinExistence type="predicted"/>
<evidence type="ECO:0000256" key="1">
    <source>
        <dbReference type="SAM" id="Phobius"/>
    </source>
</evidence>
<keyword evidence="1" id="KW-0472">Membrane</keyword>
<gene>
    <name evidence="2" type="ORF">ACOC_LOCUS10666</name>
</gene>
<name>A0A158PKX6_ANGCS</name>
<accession>A0A158PKX6</accession>
<dbReference type="AlphaFoldDB" id="A0A158PKX6"/>
<sequence length="296" mass="33795">MPGGVNNGYKILCLVACPMARMGSRDVSRNEFKIEVGYEDPDPYVYTSESAGTPKRCRRSIRGPTFPKVGIENVDGLQMHCHGMVMLILLFTLLILSAKTQQEWNKRENYQPMELKLIRQHVIPQWPSANPSRFLYPFGKTDGMYWPIVQPHDAIDLNDDDQVTSAETRNQLVCLSELTFASRRQSGFSGMGMTSALSDDDHRKSANRVDEIESELNHGRTSMGKLKTLCELQDWEEKYWTIIWDNLSSIFRSAPPISQLKIDQFVSKAFESAAKIKQRGDYYNRFRDIVGRAGSR</sequence>
<reference evidence="4" key="1">
    <citation type="submission" date="2016-04" db="UniProtKB">
        <authorList>
            <consortium name="WormBaseParasite"/>
        </authorList>
    </citation>
    <scope>IDENTIFICATION</scope>
</reference>
<evidence type="ECO:0000313" key="4">
    <source>
        <dbReference type="WBParaSite" id="ACOC_0001066501-mRNA-1"/>
    </source>
</evidence>
<dbReference type="WBParaSite" id="ACOC_0001066501-mRNA-1">
    <property type="protein sequence ID" value="ACOC_0001066501-mRNA-1"/>
    <property type="gene ID" value="ACOC_0001066501"/>
</dbReference>
<dbReference type="EMBL" id="UYYA01004520">
    <property type="protein sequence ID" value="VDM62251.1"/>
    <property type="molecule type" value="Genomic_DNA"/>
</dbReference>
<organism evidence="4">
    <name type="scientific">Angiostrongylus costaricensis</name>
    <name type="common">Nematode worm</name>
    <dbReference type="NCBI Taxonomy" id="334426"/>
    <lineage>
        <taxon>Eukaryota</taxon>
        <taxon>Metazoa</taxon>
        <taxon>Ecdysozoa</taxon>
        <taxon>Nematoda</taxon>
        <taxon>Chromadorea</taxon>
        <taxon>Rhabditida</taxon>
        <taxon>Rhabditina</taxon>
        <taxon>Rhabditomorpha</taxon>
        <taxon>Strongyloidea</taxon>
        <taxon>Metastrongylidae</taxon>
        <taxon>Angiostrongylus</taxon>
    </lineage>
</organism>
<keyword evidence="3" id="KW-1185">Reference proteome</keyword>
<dbReference type="OrthoDB" id="5826403at2759"/>
<protein>
    <submittedName>
        <fullName evidence="2 4">Uncharacterized protein</fullName>
    </submittedName>
</protein>
<evidence type="ECO:0000313" key="3">
    <source>
        <dbReference type="Proteomes" id="UP000267027"/>
    </source>
</evidence>
<dbReference type="Proteomes" id="UP000267027">
    <property type="component" value="Unassembled WGS sequence"/>
</dbReference>
<keyword evidence="1" id="KW-0812">Transmembrane</keyword>
<evidence type="ECO:0000313" key="2">
    <source>
        <dbReference type="EMBL" id="VDM62251.1"/>
    </source>
</evidence>
<reference evidence="2 3" key="2">
    <citation type="submission" date="2018-11" db="EMBL/GenBank/DDBJ databases">
        <authorList>
            <consortium name="Pathogen Informatics"/>
        </authorList>
    </citation>
    <scope>NUCLEOTIDE SEQUENCE [LARGE SCALE GENOMIC DNA]</scope>
    <source>
        <strain evidence="2 3">Costa Rica</strain>
    </source>
</reference>